<feature type="compositionally biased region" description="Basic and acidic residues" evidence="2">
    <location>
        <begin position="150"/>
        <end position="160"/>
    </location>
</feature>
<comment type="caution">
    <text evidence="3">The sequence shown here is derived from an EMBL/GenBank/DDBJ whole genome shotgun (WGS) entry which is preliminary data.</text>
</comment>
<evidence type="ECO:0000256" key="2">
    <source>
        <dbReference type="SAM" id="MobiDB-lite"/>
    </source>
</evidence>
<evidence type="ECO:0000313" key="4">
    <source>
        <dbReference type="Proteomes" id="UP001223646"/>
    </source>
</evidence>
<name>A0AAW9SXI1_CORAY</name>
<accession>A0AAW9SXI1</accession>
<sequence length="175" mass="18506">MADNAKNTAKNTPATQAGSDSANKGTGHGHTSIDDSVVSKIAGIATREVSGVYDLGGGMDRFAGSVREFVSGGSANVSQGIAVEVGERQAAVDVTIIAEYGVAIHELAEAIRQNVISSVERMTGLEVTEVNVDVSDVHTDYQTPQEREEEAAKQREEQRKAIAAANEPKEQPRVQ</sequence>
<protein>
    <submittedName>
        <fullName evidence="3">Asp23/Gls24 family envelope stress response protein</fullName>
    </submittedName>
</protein>
<reference evidence="3" key="1">
    <citation type="submission" date="2023-05" db="EMBL/GenBank/DDBJ databases">
        <authorList>
            <person name="Du J."/>
        </authorList>
    </citation>
    <scope>NUCLEOTIDE SEQUENCE</scope>
    <source>
        <strain evidence="3">UMB1064</strain>
    </source>
</reference>
<dbReference type="Proteomes" id="UP001223646">
    <property type="component" value="Unassembled WGS sequence"/>
</dbReference>
<comment type="similarity">
    <text evidence="1">Belongs to the asp23 family.</text>
</comment>
<dbReference type="AlphaFoldDB" id="A0AAW9SXI1"/>
<gene>
    <name evidence="3" type="ORF">QP460_002005</name>
</gene>
<evidence type="ECO:0000256" key="1">
    <source>
        <dbReference type="ARBA" id="ARBA00005721"/>
    </source>
</evidence>
<feature type="region of interest" description="Disordered" evidence="2">
    <location>
        <begin position="1"/>
        <end position="33"/>
    </location>
</feature>
<feature type="compositionally biased region" description="Polar residues" evidence="2">
    <location>
        <begin position="1"/>
        <end position="24"/>
    </location>
</feature>
<reference evidence="3" key="2">
    <citation type="submission" date="2024-05" db="EMBL/GenBank/DDBJ databases">
        <authorList>
            <person name="Wolfe A."/>
        </authorList>
    </citation>
    <scope>NUCLEOTIDE SEQUENCE</scope>
    <source>
        <strain evidence="3">UMB1064</strain>
    </source>
</reference>
<dbReference type="PANTHER" id="PTHR34297">
    <property type="entry name" value="HYPOTHETICAL CYTOSOLIC PROTEIN-RELATED"/>
    <property type="match status" value="1"/>
</dbReference>
<dbReference type="PANTHER" id="PTHR34297:SF3">
    <property type="entry name" value="ALKALINE SHOCK PROTEIN 23"/>
    <property type="match status" value="1"/>
</dbReference>
<proteinExistence type="inferred from homology"/>
<feature type="region of interest" description="Disordered" evidence="2">
    <location>
        <begin position="136"/>
        <end position="175"/>
    </location>
</feature>
<dbReference type="Pfam" id="PF03780">
    <property type="entry name" value="Asp23"/>
    <property type="match status" value="1"/>
</dbReference>
<dbReference type="InterPro" id="IPR005531">
    <property type="entry name" value="Asp23"/>
</dbReference>
<dbReference type="EMBL" id="JASOOY020000007">
    <property type="protein sequence ID" value="MEO3716366.1"/>
    <property type="molecule type" value="Genomic_DNA"/>
</dbReference>
<evidence type="ECO:0000313" key="3">
    <source>
        <dbReference type="EMBL" id="MEO3716366.1"/>
    </source>
</evidence>
<organism evidence="3 4">
    <name type="scientific">Corynebacterium amycolatum</name>
    <dbReference type="NCBI Taxonomy" id="43765"/>
    <lineage>
        <taxon>Bacteria</taxon>
        <taxon>Bacillati</taxon>
        <taxon>Actinomycetota</taxon>
        <taxon>Actinomycetes</taxon>
        <taxon>Mycobacteriales</taxon>
        <taxon>Corynebacteriaceae</taxon>
        <taxon>Corynebacterium</taxon>
    </lineage>
</organism>
<dbReference type="RefSeq" id="WP_016421902.1">
    <property type="nucleotide sequence ID" value="NZ_CP175784.1"/>
</dbReference>